<dbReference type="InterPro" id="IPR000182">
    <property type="entry name" value="GNAT_dom"/>
</dbReference>
<evidence type="ECO:0000256" key="1">
    <source>
        <dbReference type="ARBA" id="ARBA00022679"/>
    </source>
</evidence>
<evidence type="ECO:0000313" key="5">
    <source>
        <dbReference type="EMBL" id="MDM7829942.1"/>
    </source>
</evidence>
<sequence>MATLREVDGSDPGLVRAYVEAHNAVVLETWGTTDFHRTEREVAGGLRDQRYERKVRLVALDDAGSPVAYGALNLFLTDNTHTGYVDVGTAPTARGGGIGDAIYDRLMDVARQAGRTKLMASTDQAVEPPAGPTALSAPTGQGRVALDDPGVRFLTRRGWQLEQVSRRSVLDVPLPAAALADHREAAQRAAGDEYRVLHWSGPTPAEWLDQFAILQTRMSTDVPTAGLDWGEETWDAQRIRDREAEFAERDLRFLTAVVEHVPTGTLAGYTAFLVVPHTDEYVHQHDTLVIREHRGRRLGMLLKAANLQRLAVEMPTVRRIGTWNAEENAPMLAINVELGFRPAGGAGEWQRDLAQA</sequence>
<dbReference type="EC" id="2.3.1.-" evidence="5"/>
<dbReference type="InterPro" id="IPR050832">
    <property type="entry name" value="Bact_Acetyltransf"/>
</dbReference>
<evidence type="ECO:0000256" key="2">
    <source>
        <dbReference type="ARBA" id="ARBA00023315"/>
    </source>
</evidence>
<dbReference type="InterPro" id="IPR016181">
    <property type="entry name" value="Acyl_CoA_acyltransferase"/>
</dbReference>
<feature type="region of interest" description="Disordered" evidence="3">
    <location>
        <begin position="120"/>
        <end position="142"/>
    </location>
</feature>
<dbReference type="PROSITE" id="PS51186">
    <property type="entry name" value="GNAT"/>
    <property type="match status" value="1"/>
</dbReference>
<keyword evidence="2 5" id="KW-0012">Acyltransferase</keyword>
<name>A0ABT7S4J9_9CELL</name>
<feature type="domain" description="N-acetyltransferase" evidence="4">
    <location>
        <begin position="2"/>
        <end position="181"/>
    </location>
</feature>
<dbReference type="CDD" id="cd04301">
    <property type="entry name" value="NAT_SF"/>
    <property type="match status" value="1"/>
</dbReference>
<evidence type="ECO:0000313" key="6">
    <source>
        <dbReference type="Proteomes" id="UP001321453"/>
    </source>
</evidence>
<dbReference type="Pfam" id="PF00583">
    <property type="entry name" value="Acetyltransf_1"/>
    <property type="match status" value="1"/>
</dbReference>
<organism evidence="5 6">
    <name type="scientific">Cellulomonas edaphi</name>
    <dbReference type="NCBI Taxonomy" id="3053468"/>
    <lineage>
        <taxon>Bacteria</taxon>
        <taxon>Bacillati</taxon>
        <taxon>Actinomycetota</taxon>
        <taxon>Actinomycetes</taxon>
        <taxon>Micrococcales</taxon>
        <taxon>Cellulomonadaceae</taxon>
        <taxon>Cellulomonas</taxon>
    </lineage>
</organism>
<protein>
    <submittedName>
        <fullName evidence="5">GNAT family N-acetyltransferase</fullName>
        <ecNumber evidence="5">2.3.1.-</ecNumber>
    </submittedName>
</protein>
<evidence type="ECO:0000259" key="4">
    <source>
        <dbReference type="PROSITE" id="PS51186"/>
    </source>
</evidence>
<evidence type="ECO:0000256" key="3">
    <source>
        <dbReference type="SAM" id="MobiDB-lite"/>
    </source>
</evidence>
<dbReference type="Gene3D" id="3.40.630.30">
    <property type="match status" value="1"/>
</dbReference>
<comment type="caution">
    <text evidence="5">The sequence shown here is derived from an EMBL/GenBank/DDBJ whole genome shotgun (WGS) entry which is preliminary data.</text>
</comment>
<accession>A0ABT7S4J9</accession>
<proteinExistence type="predicted"/>
<dbReference type="PANTHER" id="PTHR43877">
    <property type="entry name" value="AMINOALKYLPHOSPHONATE N-ACETYLTRANSFERASE-RELATED-RELATED"/>
    <property type="match status" value="1"/>
</dbReference>
<dbReference type="Proteomes" id="UP001321453">
    <property type="component" value="Unassembled WGS sequence"/>
</dbReference>
<keyword evidence="1 5" id="KW-0808">Transferase</keyword>
<gene>
    <name evidence="5" type="ORF">QRT05_01230</name>
</gene>
<dbReference type="GO" id="GO:0016746">
    <property type="term" value="F:acyltransferase activity"/>
    <property type="evidence" value="ECO:0007669"/>
    <property type="project" value="UniProtKB-KW"/>
</dbReference>
<dbReference type="RefSeq" id="WP_289444449.1">
    <property type="nucleotide sequence ID" value="NZ_JAUCGR010000001.1"/>
</dbReference>
<reference evidence="5 6" key="1">
    <citation type="submission" date="2023-06" db="EMBL/GenBank/DDBJ databases">
        <title>Cellulomonas sp. MW9 Whole genome sequence.</title>
        <authorList>
            <person name="Park S."/>
        </authorList>
    </citation>
    <scope>NUCLEOTIDE SEQUENCE [LARGE SCALE GENOMIC DNA]</scope>
    <source>
        <strain evidence="5 6">MW9</strain>
    </source>
</reference>
<keyword evidence="6" id="KW-1185">Reference proteome</keyword>
<dbReference type="EMBL" id="JAUCGR010000001">
    <property type="protein sequence ID" value="MDM7829942.1"/>
    <property type="molecule type" value="Genomic_DNA"/>
</dbReference>
<dbReference type="SUPFAM" id="SSF55729">
    <property type="entry name" value="Acyl-CoA N-acyltransferases (Nat)"/>
    <property type="match status" value="2"/>
</dbReference>